<sequence>MAASLYQIAIDAHDLKGLAAFWCRVLDWKVLYEAEDEIVIGAGPDAWPGIVFLPVPEGKTVKNRVHLDLAPDTDRTAEVERLIALGARPADVGQGPDVPWTVLQDPEGNELCVLGPKRSLTE</sequence>
<name>A0ABT2CIR8_9ACTN</name>
<feature type="domain" description="VOC" evidence="1">
    <location>
        <begin position="4"/>
        <end position="116"/>
    </location>
</feature>
<evidence type="ECO:0000313" key="3">
    <source>
        <dbReference type="Proteomes" id="UP001431313"/>
    </source>
</evidence>
<evidence type="ECO:0000259" key="1">
    <source>
        <dbReference type="PROSITE" id="PS51819"/>
    </source>
</evidence>
<keyword evidence="3" id="KW-1185">Reference proteome</keyword>
<protein>
    <submittedName>
        <fullName evidence="2">VOC family protein</fullName>
    </submittedName>
</protein>
<reference evidence="2" key="1">
    <citation type="submission" date="2022-08" db="EMBL/GenBank/DDBJ databases">
        <authorList>
            <person name="Somphong A."/>
            <person name="Phongsopitanun W."/>
        </authorList>
    </citation>
    <scope>NUCLEOTIDE SEQUENCE</scope>
    <source>
        <strain evidence="2">LP05-1</strain>
    </source>
</reference>
<dbReference type="Proteomes" id="UP001431313">
    <property type="component" value="Unassembled WGS sequence"/>
</dbReference>
<dbReference type="InterPro" id="IPR041581">
    <property type="entry name" value="Glyoxalase_6"/>
</dbReference>
<dbReference type="SUPFAM" id="SSF54593">
    <property type="entry name" value="Glyoxalase/Bleomycin resistance protein/Dihydroxybiphenyl dioxygenase"/>
    <property type="match status" value="1"/>
</dbReference>
<dbReference type="RefSeq" id="WP_258788570.1">
    <property type="nucleotide sequence ID" value="NZ_JANUGQ010000013.1"/>
</dbReference>
<accession>A0ABT2CIR8</accession>
<dbReference type="PANTHER" id="PTHR35908:SF1">
    <property type="entry name" value="CONSERVED PROTEIN"/>
    <property type="match status" value="1"/>
</dbReference>
<organism evidence="2 3">
    <name type="scientific">Streptomyces pyxinae</name>
    <dbReference type="NCBI Taxonomy" id="2970734"/>
    <lineage>
        <taxon>Bacteria</taxon>
        <taxon>Bacillati</taxon>
        <taxon>Actinomycetota</taxon>
        <taxon>Actinomycetes</taxon>
        <taxon>Kitasatosporales</taxon>
        <taxon>Streptomycetaceae</taxon>
        <taxon>Streptomyces</taxon>
    </lineage>
</organism>
<dbReference type="EMBL" id="JANUGQ010000013">
    <property type="protein sequence ID" value="MCS0637318.1"/>
    <property type="molecule type" value="Genomic_DNA"/>
</dbReference>
<gene>
    <name evidence="2" type="ORF">NX801_16930</name>
</gene>
<proteinExistence type="predicted"/>
<dbReference type="Pfam" id="PF18029">
    <property type="entry name" value="Glyoxalase_6"/>
    <property type="match status" value="1"/>
</dbReference>
<comment type="caution">
    <text evidence="2">The sequence shown here is derived from an EMBL/GenBank/DDBJ whole genome shotgun (WGS) entry which is preliminary data.</text>
</comment>
<dbReference type="PROSITE" id="PS51819">
    <property type="entry name" value="VOC"/>
    <property type="match status" value="1"/>
</dbReference>
<dbReference type="PANTHER" id="PTHR35908">
    <property type="entry name" value="HYPOTHETICAL FUSION PROTEIN"/>
    <property type="match status" value="1"/>
</dbReference>
<dbReference type="CDD" id="cd06587">
    <property type="entry name" value="VOC"/>
    <property type="match status" value="1"/>
</dbReference>
<dbReference type="Gene3D" id="3.10.180.10">
    <property type="entry name" value="2,3-Dihydroxybiphenyl 1,2-Dioxygenase, domain 1"/>
    <property type="match status" value="1"/>
</dbReference>
<dbReference type="InterPro" id="IPR037523">
    <property type="entry name" value="VOC_core"/>
</dbReference>
<evidence type="ECO:0000313" key="2">
    <source>
        <dbReference type="EMBL" id="MCS0637318.1"/>
    </source>
</evidence>
<dbReference type="InterPro" id="IPR029068">
    <property type="entry name" value="Glyas_Bleomycin-R_OHBP_Dase"/>
</dbReference>